<dbReference type="SUPFAM" id="SSF50475">
    <property type="entry name" value="FMN-binding split barrel"/>
    <property type="match status" value="1"/>
</dbReference>
<dbReference type="EMBL" id="BMHF01000014">
    <property type="protein sequence ID" value="GGA46491.1"/>
    <property type="molecule type" value="Genomic_DNA"/>
</dbReference>
<evidence type="ECO:0000313" key="7">
    <source>
        <dbReference type="Proteomes" id="UP000609323"/>
    </source>
</evidence>
<evidence type="ECO:0000313" key="6">
    <source>
        <dbReference type="EMBL" id="GGA46491.1"/>
    </source>
</evidence>
<dbReference type="InterPro" id="IPR002563">
    <property type="entry name" value="Flavin_Rdtase-like_dom"/>
</dbReference>
<dbReference type="Gene3D" id="2.30.110.10">
    <property type="entry name" value="Electron Transport, Fmn-binding Protein, Chain A"/>
    <property type="match status" value="1"/>
</dbReference>
<keyword evidence="3" id="KW-0288">FMN</keyword>
<name>A0ABQ1GMR3_9BACL</name>
<keyword evidence="2" id="KW-0285">Flavoprotein</keyword>
<evidence type="ECO:0000256" key="3">
    <source>
        <dbReference type="ARBA" id="ARBA00022643"/>
    </source>
</evidence>
<dbReference type="PANTHER" id="PTHR33798">
    <property type="entry name" value="FLAVOPROTEIN OXYGENASE"/>
    <property type="match status" value="1"/>
</dbReference>
<accession>A0ABQ1GMR3</accession>
<dbReference type="Proteomes" id="UP000609323">
    <property type="component" value="Unassembled WGS sequence"/>
</dbReference>
<keyword evidence="7" id="KW-1185">Reference proteome</keyword>
<evidence type="ECO:0000259" key="5">
    <source>
        <dbReference type="SMART" id="SM00903"/>
    </source>
</evidence>
<comment type="caution">
    <text evidence="6">The sequence shown here is derived from an EMBL/GenBank/DDBJ whole genome shotgun (WGS) entry which is preliminary data.</text>
</comment>
<evidence type="ECO:0000256" key="2">
    <source>
        <dbReference type="ARBA" id="ARBA00022630"/>
    </source>
</evidence>
<dbReference type="RefSeq" id="WP_094094254.1">
    <property type="nucleotide sequence ID" value="NZ_BMHF01000014.1"/>
</dbReference>
<evidence type="ECO:0000256" key="4">
    <source>
        <dbReference type="ARBA" id="ARBA00038054"/>
    </source>
</evidence>
<dbReference type="Pfam" id="PF01613">
    <property type="entry name" value="Flavin_Reduct"/>
    <property type="match status" value="1"/>
</dbReference>
<organism evidence="6 7">
    <name type="scientific">Paenibacillus physcomitrellae</name>
    <dbReference type="NCBI Taxonomy" id="1619311"/>
    <lineage>
        <taxon>Bacteria</taxon>
        <taxon>Bacillati</taxon>
        <taxon>Bacillota</taxon>
        <taxon>Bacilli</taxon>
        <taxon>Bacillales</taxon>
        <taxon>Paenibacillaceae</taxon>
        <taxon>Paenibacillus</taxon>
    </lineage>
</organism>
<evidence type="ECO:0000256" key="1">
    <source>
        <dbReference type="ARBA" id="ARBA00001917"/>
    </source>
</evidence>
<gene>
    <name evidence="6" type="ORF">GCM10010917_34750</name>
</gene>
<sequence length="223" mass="24218">MISIDPNGQQEQDNYKLLIGSIIPRPIAFVTTIGEDGTVNAAPFSFFSVVSSSPPLLSVSVGRKGGVMKDTARNTVNRGELVIHIVDEDLAVEMNKTAAPLPPEQSELDLTALTTVPSKKVSVPGIREAKIRMECVLEQHIPIRRGSAAGLGTDKAEAEAELEDLTSEETVCDLLLVRVVQFHFDEEIYRDGYIEAAALKPVSRLAGDDYAGLGDIFTLIRQR</sequence>
<dbReference type="PANTHER" id="PTHR33798:SF5">
    <property type="entry name" value="FLAVIN REDUCTASE LIKE DOMAIN-CONTAINING PROTEIN"/>
    <property type="match status" value="1"/>
</dbReference>
<reference evidence="7" key="1">
    <citation type="journal article" date="2019" name="Int. J. Syst. Evol. Microbiol.">
        <title>The Global Catalogue of Microorganisms (GCM) 10K type strain sequencing project: providing services to taxonomists for standard genome sequencing and annotation.</title>
        <authorList>
            <consortium name="The Broad Institute Genomics Platform"/>
            <consortium name="The Broad Institute Genome Sequencing Center for Infectious Disease"/>
            <person name="Wu L."/>
            <person name="Ma J."/>
        </authorList>
    </citation>
    <scope>NUCLEOTIDE SEQUENCE [LARGE SCALE GENOMIC DNA]</scope>
    <source>
        <strain evidence="7">CGMCC 1.15044</strain>
    </source>
</reference>
<dbReference type="SMART" id="SM00903">
    <property type="entry name" value="Flavin_Reduct"/>
    <property type="match status" value="1"/>
</dbReference>
<protein>
    <recommendedName>
        <fullName evidence="5">Flavin reductase like domain-containing protein</fullName>
    </recommendedName>
</protein>
<feature type="domain" description="Flavin reductase like" evidence="5">
    <location>
        <begin position="20"/>
        <end position="195"/>
    </location>
</feature>
<comment type="cofactor">
    <cofactor evidence="1">
        <name>FMN</name>
        <dbReference type="ChEBI" id="CHEBI:58210"/>
    </cofactor>
</comment>
<proteinExistence type="inferred from homology"/>
<comment type="similarity">
    <text evidence="4">Belongs to the flavoredoxin family.</text>
</comment>
<dbReference type="InterPro" id="IPR012349">
    <property type="entry name" value="Split_barrel_FMN-bd"/>
</dbReference>